<dbReference type="SUPFAM" id="SSF143865">
    <property type="entry name" value="CorA soluble domain-like"/>
    <property type="match status" value="1"/>
</dbReference>
<gene>
    <name evidence="8" type="primary">MNR2_4</name>
    <name evidence="8" type="ORF">CU098_013503</name>
</gene>
<dbReference type="PANTHER" id="PTHR21535">
    <property type="entry name" value="MAGNESIUM AND COBALT TRANSPORT PROTEIN/MITOCHONDRIAL IMPORT INNER MEMBRANE TRANSLOCASE SUBUNIT TIM8"/>
    <property type="match status" value="1"/>
</dbReference>
<evidence type="ECO:0000313" key="9">
    <source>
        <dbReference type="Proteomes" id="UP000253551"/>
    </source>
</evidence>
<organism evidence="8 9">
    <name type="scientific">Rhizopus stolonifer</name>
    <name type="common">Rhizopus nigricans</name>
    <dbReference type="NCBI Taxonomy" id="4846"/>
    <lineage>
        <taxon>Eukaryota</taxon>
        <taxon>Fungi</taxon>
        <taxon>Fungi incertae sedis</taxon>
        <taxon>Mucoromycota</taxon>
        <taxon>Mucoromycotina</taxon>
        <taxon>Mucoromycetes</taxon>
        <taxon>Mucorales</taxon>
        <taxon>Mucorineae</taxon>
        <taxon>Rhizopodaceae</taxon>
        <taxon>Rhizopus</taxon>
    </lineage>
</organism>
<evidence type="ECO:0000256" key="2">
    <source>
        <dbReference type="ARBA" id="ARBA00009765"/>
    </source>
</evidence>
<protein>
    <submittedName>
        <fullName evidence="8">CorA metal ion transporter</fullName>
    </submittedName>
</protein>
<feature type="compositionally biased region" description="Polar residues" evidence="6">
    <location>
        <begin position="82"/>
        <end position="93"/>
    </location>
</feature>
<feature type="region of interest" description="Disordered" evidence="6">
    <location>
        <begin position="1"/>
        <end position="33"/>
    </location>
</feature>
<dbReference type="CDD" id="cd12829">
    <property type="entry name" value="Alr1p-like"/>
    <property type="match status" value="1"/>
</dbReference>
<dbReference type="STRING" id="4846.A0A367KUD7"/>
<keyword evidence="5 7" id="KW-0472">Membrane</keyword>
<dbReference type="Gene3D" id="1.20.58.340">
    <property type="entry name" value="Magnesium transport protein CorA, transmembrane region"/>
    <property type="match status" value="2"/>
</dbReference>
<dbReference type="Pfam" id="PF01544">
    <property type="entry name" value="CorA"/>
    <property type="match status" value="1"/>
</dbReference>
<dbReference type="InterPro" id="IPR045861">
    <property type="entry name" value="CorA_cytoplasmic_dom"/>
</dbReference>
<name>A0A367KUD7_RHIST</name>
<dbReference type="GO" id="GO:0016020">
    <property type="term" value="C:membrane"/>
    <property type="evidence" value="ECO:0007669"/>
    <property type="project" value="UniProtKB-SubCell"/>
</dbReference>
<dbReference type="InterPro" id="IPR044089">
    <property type="entry name" value="Alr1-like"/>
</dbReference>
<evidence type="ECO:0000256" key="1">
    <source>
        <dbReference type="ARBA" id="ARBA00004141"/>
    </source>
</evidence>
<dbReference type="Gene3D" id="3.30.460.20">
    <property type="entry name" value="CorA soluble domain-like"/>
    <property type="match status" value="1"/>
</dbReference>
<feature type="region of interest" description="Disordered" evidence="6">
    <location>
        <begin position="50"/>
        <end position="93"/>
    </location>
</feature>
<keyword evidence="3 7" id="KW-0812">Transmembrane</keyword>
<comment type="subcellular location">
    <subcellularLocation>
        <location evidence="1">Membrane</location>
        <topology evidence="1">Multi-pass membrane protein</topology>
    </subcellularLocation>
</comment>
<dbReference type="Proteomes" id="UP000253551">
    <property type="component" value="Unassembled WGS sequence"/>
</dbReference>
<proteinExistence type="inferred from homology"/>
<evidence type="ECO:0000256" key="3">
    <source>
        <dbReference type="ARBA" id="ARBA00022692"/>
    </source>
</evidence>
<dbReference type="OrthoDB" id="29879at2759"/>
<dbReference type="GO" id="GO:0010961">
    <property type="term" value="P:intracellular magnesium ion homeostasis"/>
    <property type="evidence" value="ECO:0007669"/>
    <property type="project" value="TreeGrafter"/>
</dbReference>
<dbReference type="SUPFAM" id="SSF144083">
    <property type="entry name" value="Magnesium transport protein CorA, transmembrane region"/>
    <property type="match status" value="1"/>
</dbReference>
<dbReference type="PANTHER" id="PTHR21535:SF51">
    <property type="entry name" value="MANGANESE RESISTANCE PROTEIN MNR2"/>
    <property type="match status" value="1"/>
</dbReference>
<dbReference type="AlphaFoldDB" id="A0A367KUD7"/>
<comment type="similarity">
    <text evidence="2">Belongs to the CorA metal ion transporter (MIT) (TC 1.A.35) family.</text>
</comment>
<dbReference type="GO" id="GO:0015095">
    <property type="term" value="F:magnesium ion transmembrane transporter activity"/>
    <property type="evidence" value="ECO:0007669"/>
    <property type="project" value="InterPro"/>
</dbReference>
<reference evidence="8 9" key="1">
    <citation type="journal article" date="2018" name="G3 (Bethesda)">
        <title>Phylogenetic and Phylogenomic Definition of Rhizopus Species.</title>
        <authorList>
            <person name="Gryganskyi A.P."/>
            <person name="Golan J."/>
            <person name="Dolatabadi S."/>
            <person name="Mondo S."/>
            <person name="Robb S."/>
            <person name="Idnurm A."/>
            <person name="Muszewska A."/>
            <person name="Steczkiewicz K."/>
            <person name="Masonjones S."/>
            <person name="Liao H.L."/>
            <person name="Gajdeczka M.T."/>
            <person name="Anike F."/>
            <person name="Vuek A."/>
            <person name="Anishchenko I.M."/>
            <person name="Voigt K."/>
            <person name="de Hoog G.S."/>
            <person name="Smith M.E."/>
            <person name="Heitman J."/>
            <person name="Vilgalys R."/>
            <person name="Stajich J.E."/>
        </authorList>
    </citation>
    <scope>NUCLEOTIDE SEQUENCE [LARGE SCALE GENOMIC DNA]</scope>
    <source>
        <strain evidence="8 9">LSU 92-RS-03</strain>
    </source>
</reference>
<evidence type="ECO:0000256" key="6">
    <source>
        <dbReference type="SAM" id="MobiDB-lite"/>
    </source>
</evidence>
<dbReference type="InterPro" id="IPR002523">
    <property type="entry name" value="MgTranspt_CorA/ZnTranspt_ZntB"/>
</dbReference>
<evidence type="ECO:0000313" key="8">
    <source>
        <dbReference type="EMBL" id="RCI05816.1"/>
    </source>
</evidence>
<sequence>MDTSLYFPPYTHTQNTSSDELNTTHNKGSLLLNTEPRDLDKLFHRTSFQQKPEEDICFPPNNRPSVSSNESTLDDRHKNKTIPKNNNGNSSFEDINLNALYELMQKRKEQPYSPGQSPVPGGKNQGYTIHSIEEVGDADKAQRHLLSLYGDNTLTCNHQQKYSQYPPQTTKDENRFMYYHPDTGSLLGPTLQEISLPPQMTLEGLLLKENYWIDVTAPTNEEMIMLSKMFHIHPLTTEDIMSYEIREKCDVFRHYMFVCYRAFLHDIQQLKPVTFYNIVTKKHTLTFHFEQVPHVGNVQQRVKQLQDYIEIVPDWINYALIDEITDSFAPIIQQIESEVDAIDDSVLLYKVDQTDVVLRIGTCRKKVIQMVRLLGTKVEVVRGLMKRILENRHACQDVVFDELTDGKIYPDVELYLGDVQDHILTMVQNLNHYETVLARSESNYLARISIQLTETSNSTNHVIGRLTIFATVMLPMNLITGLWGMNVKVPGKDYDNLVYFFWIVISLVVFAIFSLTLAKRLKFI</sequence>
<feature type="transmembrane region" description="Helical" evidence="7">
    <location>
        <begin position="497"/>
        <end position="518"/>
    </location>
</feature>
<evidence type="ECO:0000256" key="5">
    <source>
        <dbReference type="ARBA" id="ARBA00023136"/>
    </source>
</evidence>
<comment type="caution">
    <text evidence="8">The sequence shown here is derived from an EMBL/GenBank/DDBJ whole genome shotgun (WGS) entry which is preliminary data.</text>
</comment>
<accession>A0A367KUD7</accession>
<dbReference type="InterPro" id="IPR045863">
    <property type="entry name" value="CorA_TM1_TM2"/>
</dbReference>
<keyword evidence="9" id="KW-1185">Reference proteome</keyword>
<keyword evidence="4 7" id="KW-1133">Transmembrane helix</keyword>
<evidence type="ECO:0000256" key="7">
    <source>
        <dbReference type="SAM" id="Phobius"/>
    </source>
</evidence>
<dbReference type="EMBL" id="PJQM01000296">
    <property type="protein sequence ID" value="RCI05816.1"/>
    <property type="molecule type" value="Genomic_DNA"/>
</dbReference>
<feature type="compositionally biased region" description="Polar residues" evidence="6">
    <location>
        <begin position="11"/>
        <end position="27"/>
    </location>
</feature>
<feature type="transmembrane region" description="Helical" evidence="7">
    <location>
        <begin position="466"/>
        <end position="485"/>
    </location>
</feature>
<evidence type="ECO:0000256" key="4">
    <source>
        <dbReference type="ARBA" id="ARBA00022989"/>
    </source>
</evidence>